<keyword evidence="3" id="KW-1185">Reference proteome</keyword>
<reference evidence="2" key="1">
    <citation type="journal article" date="2014" name="Int. J. Syst. Evol. Microbiol.">
        <title>Complete genome sequence of Corynebacterium casei LMG S-19264T (=DSM 44701T), isolated from a smear-ripened cheese.</title>
        <authorList>
            <consortium name="US DOE Joint Genome Institute (JGI-PGF)"/>
            <person name="Walter F."/>
            <person name="Albersmeier A."/>
            <person name="Kalinowski J."/>
            <person name="Ruckert C."/>
        </authorList>
    </citation>
    <scope>NUCLEOTIDE SEQUENCE</scope>
    <source>
        <strain evidence="2">NBRC 108769</strain>
    </source>
</reference>
<dbReference type="AlphaFoldDB" id="A0AA37SQY1"/>
<keyword evidence="1" id="KW-0472">Membrane</keyword>
<evidence type="ECO:0000313" key="3">
    <source>
        <dbReference type="Proteomes" id="UP001156666"/>
    </source>
</evidence>
<evidence type="ECO:0000256" key="1">
    <source>
        <dbReference type="SAM" id="Phobius"/>
    </source>
</evidence>
<feature type="transmembrane region" description="Helical" evidence="1">
    <location>
        <begin position="210"/>
        <end position="228"/>
    </location>
</feature>
<feature type="transmembrane region" description="Helical" evidence="1">
    <location>
        <begin position="96"/>
        <end position="114"/>
    </location>
</feature>
<dbReference type="InterPro" id="IPR025367">
    <property type="entry name" value="DUF4271"/>
</dbReference>
<evidence type="ECO:0000313" key="2">
    <source>
        <dbReference type="EMBL" id="GLR18039.1"/>
    </source>
</evidence>
<accession>A0AA37SQY1</accession>
<feature type="transmembrane region" description="Helical" evidence="1">
    <location>
        <begin position="240"/>
        <end position="259"/>
    </location>
</feature>
<feature type="transmembrane region" description="Helical" evidence="1">
    <location>
        <begin position="279"/>
        <end position="298"/>
    </location>
</feature>
<reference evidence="2" key="2">
    <citation type="submission" date="2023-01" db="EMBL/GenBank/DDBJ databases">
        <title>Draft genome sequence of Portibacter lacus strain NBRC 108769.</title>
        <authorList>
            <person name="Sun Q."/>
            <person name="Mori K."/>
        </authorList>
    </citation>
    <scope>NUCLEOTIDE SEQUENCE</scope>
    <source>
        <strain evidence="2">NBRC 108769</strain>
    </source>
</reference>
<evidence type="ECO:0008006" key="4">
    <source>
        <dbReference type="Google" id="ProtNLM"/>
    </source>
</evidence>
<dbReference type="EMBL" id="BSOH01000014">
    <property type="protein sequence ID" value="GLR18039.1"/>
    <property type="molecule type" value="Genomic_DNA"/>
</dbReference>
<name>A0AA37SQY1_9BACT</name>
<feature type="transmembrane region" description="Helical" evidence="1">
    <location>
        <begin position="143"/>
        <end position="166"/>
    </location>
</feature>
<feature type="transmembrane region" description="Helical" evidence="1">
    <location>
        <begin position="178"/>
        <end position="198"/>
    </location>
</feature>
<dbReference type="Proteomes" id="UP001156666">
    <property type="component" value="Unassembled WGS sequence"/>
</dbReference>
<gene>
    <name evidence="2" type="ORF">GCM10007940_26540</name>
</gene>
<keyword evidence="1" id="KW-0812">Transmembrane</keyword>
<keyword evidence="1" id="KW-1133">Transmembrane helix</keyword>
<organism evidence="2 3">
    <name type="scientific">Portibacter lacus</name>
    <dbReference type="NCBI Taxonomy" id="1099794"/>
    <lineage>
        <taxon>Bacteria</taxon>
        <taxon>Pseudomonadati</taxon>
        <taxon>Bacteroidota</taxon>
        <taxon>Saprospiria</taxon>
        <taxon>Saprospirales</taxon>
        <taxon>Haliscomenobacteraceae</taxon>
        <taxon>Portibacter</taxon>
    </lineage>
</organism>
<protein>
    <recommendedName>
        <fullName evidence="4">DUF4271 domain-containing protein</fullName>
    </recommendedName>
</protein>
<sequence>MFGQDENPFDIQSRIGTVVEDSLTQTSDSFSLDKHVSFVERRQLEMIEENPFNVSHIPVKKINKIAEVKSDQIDSPPGKNINKDLLTKSNTRNAKFLFWFFLIQLLLLTSVLGINREFIKKINRSISNDNFAKLVSRDYNGGFNALFVIMYVIFIISLSIFIYLAARHYVGISGFSKFLVFLLSVSGIYLFRHIFLGFQGFVFPFSKTTSYYNFMIILFNSYLGLLLIPVNLTLAYSPEGIANISLYIGMGLIIVLYLLRFLRGSLHAYTFISNHLFHFFLYLCTCEIAPIFILVRFLSNSFSN</sequence>
<dbReference type="Pfam" id="PF14093">
    <property type="entry name" value="DUF4271"/>
    <property type="match status" value="1"/>
</dbReference>
<comment type="caution">
    <text evidence="2">The sequence shown here is derived from an EMBL/GenBank/DDBJ whole genome shotgun (WGS) entry which is preliminary data.</text>
</comment>
<proteinExistence type="predicted"/>